<dbReference type="GO" id="GO:0006865">
    <property type="term" value="P:amino acid transport"/>
    <property type="evidence" value="ECO:0007669"/>
    <property type="project" value="UniProtKB-KW"/>
</dbReference>
<keyword evidence="6 8" id="KW-0072">Autophagy</keyword>
<gene>
    <name evidence="9" type="ORF">DFH94DRAFT_157073</name>
</gene>
<proteinExistence type="inferred from homology"/>
<comment type="function">
    <text evidence="8">Vacuolar effluxer which mediate the efflux of amino acids resulting from autophagic degradation. The release of autophagic amino acids allows the maintenance of protein synthesis and viability during nitrogen starvation.</text>
</comment>
<feature type="transmembrane region" description="Helical" evidence="8">
    <location>
        <begin position="343"/>
        <end position="366"/>
    </location>
</feature>
<feature type="transmembrane region" description="Helical" evidence="8">
    <location>
        <begin position="187"/>
        <end position="207"/>
    </location>
</feature>
<accession>A0A9P5N3Z6</accession>
<dbReference type="InterPro" id="IPR050495">
    <property type="entry name" value="ATG22/LtaA_families"/>
</dbReference>
<dbReference type="Gene3D" id="1.20.1250.20">
    <property type="entry name" value="MFS general substrate transporter like domains"/>
    <property type="match status" value="1"/>
</dbReference>
<dbReference type="Proteomes" id="UP000759537">
    <property type="component" value="Unassembled WGS sequence"/>
</dbReference>
<organism evidence="9 10">
    <name type="scientific">Russula ochroleuca</name>
    <dbReference type="NCBI Taxonomy" id="152965"/>
    <lineage>
        <taxon>Eukaryota</taxon>
        <taxon>Fungi</taxon>
        <taxon>Dikarya</taxon>
        <taxon>Basidiomycota</taxon>
        <taxon>Agaricomycotina</taxon>
        <taxon>Agaricomycetes</taxon>
        <taxon>Russulales</taxon>
        <taxon>Russulaceae</taxon>
        <taxon>Russula</taxon>
    </lineage>
</organism>
<dbReference type="OrthoDB" id="42657at2759"/>
<reference evidence="9" key="2">
    <citation type="journal article" date="2020" name="Nat. Commun.">
        <title>Large-scale genome sequencing of mycorrhizal fungi provides insights into the early evolution of symbiotic traits.</title>
        <authorList>
            <person name="Miyauchi S."/>
            <person name="Kiss E."/>
            <person name="Kuo A."/>
            <person name="Drula E."/>
            <person name="Kohler A."/>
            <person name="Sanchez-Garcia M."/>
            <person name="Morin E."/>
            <person name="Andreopoulos B."/>
            <person name="Barry K.W."/>
            <person name="Bonito G."/>
            <person name="Buee M."/>
            <person name="Carver A."/>
            <person name="Chen C."/>
            <person name="Cichocki N."/>
            <person name="Clum A."/>
            <person name="Culley D."/>
            <person name="Crous P.W."/>
            <person name="Fauchery L."/>
            <person name="Girlanda M."/>
            <person name="Hayes R.D."/>
            <person name="Keri Z."/>
            <person name="LaButti K."/>
            <person name="Lipzen A."/>
            <person name="Lombard V."/>
            <person name="Magnuson J."/>
            <person name="Maillard F."/>
            <person name="Murat C."/>
            <person name="Nolan M."/>
            <person name="Ohm R.A."/>
            <person name="Pangilinan J."/>
            <person name="Pereira M.F."/>
            <person name="Perotto S."/>
            <person name="Peter M."/>
            <person name="Pfister S."/>
            <person name="Riley R."/>
            <person name="Sitrit Y."/>
            <person name="Stielow J.B."/>
            <person name="Szollosi G."/>
            <person name="Zifcakova L."/>
            <person name="Stursova M."/>
            <person name="Spatafora J.W."/>
            <person name="Tedersoo L."/>
            <person name="Vaario L.M."/>
            <person name="Yamada A."/>
            <person name="Yan M."/>
            <person name="Wang P."/>
            <person name="Xu J."/>
            <person name="Bruns T."/>
            <person name="Baldrian P."/>
            <person name="Vilgalys R."/>
            <person name="Dunand C."/>
            <person name="Henrissat B."/>
            <person name="Grigoriev I.V."/>
            <person name="Hibbett D."/>
            <person name="Nagy L.G."/>
            <person name="Martin F.M."/>
        </authorList>
    </citation>
    <scope>NUCLEOTIDE SEQUENCE</scope>
    <source>
        <strain evidence="9">Prilba</strain>
    </source>
</reference>
<evidence type="ECO:0000256" key="3">
    <source>
        <dbReference type="ARBA" id="ARBA00022448"/>
    </source>
</evidence>
<comment type="caution">
    <text evidence="9">The sequence shown here is derived from an EMBL/GenBank/DDBJ whole genome shotgun (WGS) entry which is preliminary data.</text>
</comment>
<evidence type="ECO:0000256" key="1">
    <source>
        <dbReference type="ARBA" id="ARBA00004128"/>
    </source>
</evidence>
<feature type="transmembrane region" description="Helical" evidence="8">
    <location>
        <begin position="127"/>
        <end position="149"/>
    </location>
</feature>
<feature type="transmembrane region" description="Helical" evidence="8">
    <location>
        <begin position="48"/>
        <end position="68"/>
    </location>
</feature>
<evidence type="ECO:0000256" key="6">
    <source>
        <dbReference type="ARBA" id="ARBA00023006"/>
    </source>
</evidence>
<comment type="subcellular location">
    <subcellularLocation>
        <location evidence="1 8">Vacuole membrane</location>
        <topology evidence="1 8">Multi-pass membrane protein</topology>
    </subcellularLocation>
</comment>
<dbReference type="GO" id="GO:0006914">
    <property type="term" value="P:autophagy"/>
    <property type="evidence" value="ECO:0007669"/>
    <property type="project" value="UniProtKB-KW"/>
</dbReference>
<dbReference type="InterPro" id="IPR036259">
    <property type="entry name" value="MFS_trans_sf"/>
</dbReference>
<feature type="transmembrane region" description="Helical" evidence="8">
    <location>
        <begin position="442"/>
        <end position="459"/>
    </location>
</feature>
<dbReference type="EMBL" id="WHVB01000002">
    <property type="protein sequence ID" value="KAF8485829.1"/>
    <property type="molecule type" value="Genomic_DNA"/>
</dbReference>
<evidence type="ECO:0000256" key="5">
    <source>
        <dbReference type="ARBA" id="ARBA00022989"/>
    </source>
</evidence>
<evidence type="ECO:0000313" key="10">
    <source>
        <dbReference type="Proteomes" id="UP000759537"/>
    </source>
</evidence>
<feature type="transmembrane region" description="Helical" evidence="8">
    <location>
        <begin position="284"/>
        <end position="306"/>
    </location>
</feature>
<keyword evidence="8" id="KW-0926">Vacuole</keyword>
<dbReference type="PANTHER" id="PTHR23519:SF5">
    <property type="entry name" value="AUTOPHAGY-RELATED PROTEIN"/>
    <property type="match status" value="1"/>
</dbReference>
<keyword evidence="10" id="KW-1185">Reference proteome</keyword>
<dbReference type="PANTHER" id="PTHR23519">
    <property type="entry name" value="AUTOPHAGY-RELATED PROTEIN 22"/>
    <property type="match status" value="1"/>
</dbReference>
<dbReference type="AlphaFoldDB" id="A0A9P5N3Z6"/>
<dbReference type="SUPFAM" id="SSF103473">
    <property type="entry name" value="MFS general substrate transporter"/>
    <property type="match status" value="1"/>
</dbReference>
<evidence type="ECO:0000256" key="4">
    <source>
        <dbReference type="ARBA" id="ARBA00022692"/>
    </source>
</evidence>
<feature type="transmembrane region" description="Helical" evidence="8">
    <location>
        <begin position="510"/>
        <end position="529"/>
    </location>
</feature>
<keyword evidence="5 8" id="KW-1133">Transmembrane helix</keyword>
<feature type="transmembrane region" description="Helical" evidence="8">
    <location>
        <begin position="155"/>
        <end position="175"/>
    </location>
</feature>
<dbReference type="GO" id="GO:0005774">
    <property type="term" value="C:vacuolar membrane"/>
    <property type="evidence" value="ECO:0007669"/>
    <property type="project" value="UniProtKB-SubCell"/>
</dbReference>
<keyword evidence="7 8" id="KW-0472">Membrane</keyword>
<feature type="transmembrane region" description="Helical" evidence="8">
    <location>
        <begin position="246"/>
        <end position="272"/>
    </location>
</feature>
<comment type="similarity">
    <text evidence="2 8">Belongs to the ATG22 family.</text>
</comment>
<keyword evidence="3 8" id="KW-0813">Transport</keyword>
<feature type="transmembrane region" description="Helical" evidence="8">
    <location>
        <begin position="411"/>
        <end position="430"/>
    </location>
</feature>
<sequence>MSRFQWNTKDIREDRDASDSNLSTVSRSSPEVTHLGEWTTSRRELLCFYLYSIVRFSLFFCTFFPIFYRRPKGNNGLAGFRFGPSQIQNLLYFAGHDLSQPPFAKPCSSGSNCVLPFLGHVRNINSIILLTNGICFAIQAVMLLMIGAWADYGTWRPNILIFFTILSVASSFAWLGIQEPSQWPGGIVLYLLNIISCQCCFTFWYAAIPGVVRNLPEVQASADEAKKGLKSPDEHFRFESLARNRIANISLAVSSAFEVLILAIMVGILKAVKSDTSVENNTKAFNVLLSFCGGVLLLCAIPWFIVEKRRPGLVLPPGSSLATIGFKQTLFSLRECFRLKQTFLYLVYYFLMGDALNTAITVISTLQNSVVSYSTSQLTLLFVVATASQSLGAYLFWLVQKQFGISTKRMSLFSVFWILILTIWGLIGVHTNKIGFKNVWEIWLYQAVFGLLLCPWYTFSQTMIFEVSPLPQIFLFFSLFSVVGRTSAIIGPFVSEAIISASGDNNNMPFAFLFGLAAFSTVFIFMVDVKKSRVECEEFVAAEIGHDVFSMSTM</sequence>
<feature type="transmembrane region" description="Helical" evidence="8">
    <location>
        <begin position="471"/>
        <end position="490"/>
    </location>
</feature>
<name>A0A9P5N3Z6_9AGAM</name>
<feature type="transmembrane region" description="Helical" evidence="8">
    <location>
        <begin position="378"/>
        <end position="399"/>
    </location>
</feature>
<keyword evidence="4 8" id="KW-0812">Transmembrane</keyword>
<evidence type="ECO:0000256" key="8">
    <source>
        <dbReference type="RuleBase" id="RU363073"/>
    </source>
</evidence>
<reference evidence="9" key="1">
    <citation type="submission" date="2019-10" db="EMBL/GenBank/DDBJ databases">
        <authorList>
            <consortium name="DOE Joint Genome Institute"/>
            <person name="Kuo A."/>
            <person name="Miyauchi S."/>
            <person name="Kiss E."/>
            <person name="Drula E."/>
            <person name="Kohler A."/>
            <person name="Sanchez-Garcia M."/>
            <person name="Andreopoulos B."/>
            <person name="Barry K.W."/>
            <person name="Bonito G."/>
            <person name="Buee M."/>
            <person name="Carver A."/>
            <person name="Chen C."/>
            <person name="Cichocki N."/>
            <person name="Clum A."/>
            <person name="Culley D."/>
            <person name="Crous P.W."/>
            <person name="Fauchery L."/>
            <person name="Girlanda M."/>
            <person name="Hayes R."/>
            <person name="Keri Z."/>
            <person name="LaButti K."/>
            <person name="Lipzen A."/>
            <person name="Lombard V."/>
            <person name="Magnuson J."/>
            <person name="Maillard F."/>
            <person name="Morin E."/>
            <person name="Murat C."/>
            <person name="Nolan M."/>
            <person name="Ohm R."/>
            <person name="Pangilinan J."/>
            <person name="Pereira M."/>
            <person name="Perotto S."/>
            <person name="Peter M."/>
            <person name="Riley R."/>
            <person name="Sitrit Y."/>
            <person name="Stielow B."/>
            <person name="Szollosi G."/>
            <person name="Zifcakova L."/>
            <person name="Stursova M."/>
            <person name="Spatafora J.W."/>
            <person name="Tedersoo L."/>
            <person name="Vaario L.-M."/>
            <person name="Yamada A."/>
            <person name="Yan M."/>
            <person name="Wang P."/>
            <person name="Xu J."/>
            <person name="Bruns T."/>
            <person name="Baldrian P."/>
            <person name="Vilgalys R."/>
            <person name="Henrissat B."/>
            <person name="Grigoriev I.V."/>
            <person name="Hibbett D."/>
            <person name="Nagy L.G."/>
            <person name="Martin F.M."/>
        </authorList>
    </citation>
    <scope>NUCLEOTIDE SEQUENCE</scope>
    <source>
        <strain evidence="9">Prilba</strain>
    </source>
</reference>
<evidence type="ECO:0000256" key="2">
    <source>
        <dbReference type="ARBA" id="ARBA00006978"/>
    </source>
</evidence>
<keyword evidence="8" id="KW-0029">Amino-acid transport</keyword>
<protein>
    <recommendedName>
        <fullName evidence="8">Autophagy-related protein</fullName>
    </recommendedName>
</protein>
<evidence type="ECO:0000256" key="7">
    <source>
        <dbReference type="ARBA" id="ARBA00023136"/>
    </source>
</evidence>
<dbReference type="Pfam" id="PF11700">
    <property type="entry name" value="ATG22"/>
    <property type="match status" value="1"/>
</dbReference>
<evidence type="ECO:0000313" key="9">
    <source>
        <dbReference type="EMBL" id="KAF8485829.1"/>
    </source>
</evidence>
<dbReference type="InterPro" id="IPR024671">
    <property type="entry name" value="Atg22-like"/>
</dbReference>